<dbReference type="Pfam" id="PF07679">
    <property type="entry name" value="I-set"/>
    <property type="match status" value="1"/>
</dbReference>
<dbReference type="Gene3D" id="2.60.40.10">
    <property type="entry name" value="Immunoglobulins"/>
    <property type="match status" value="1"/>
</dbReference>
<evidence type="ECO:0000259" key="2">
    <source>
        <dbReference type="PROSITE" id="PS50835"/>
    </source>
</evidence>
<dbReference type="SUPFAM" id="SSF48726">
    <property type="entry name" value="Immunoglobulin"/>
    <property type="match status" value="1"/>
</dbReference>
<feature type="region of interest" description="Disordered" evidence="1">
    <location>
        <begin position="1"/>
        <end position="59"/>
    </location>
</feature>
<sequence length="753" mass="80393">WSEDFEGLELGPNTDEGLVSEQAWTDTPPEGWELNDDEVPGIHNEDEDGDGQPDNDGVSEWAGWSFANAKWWIQTAGDQQRSQFKKAVGTALIGDGDEWDDAARDAGMQSTYLTTEAISLDGIMENSVVLRFHSSWRPDACCGGSQKAVIEVAFDDGDTEEILRWESDAGEFFHSDDPAHWNETVNIQISNPAGAKEMKLTFSYLDAANNWWWAIDNLIVAGEPEPIFAENFDSLELGAFESGSESGGDGTDWTADTPTGWVMTRADDHGPTADGDAVKEFDGWTFVDPASWTATAGQGRAEFTKGTGVIAVGDSDEYDDLADAKFNASLSTPAFSLDGVAAGTAILVYDSSWRQEPQSGTVSVSFDGGDPVVLLTLTPDTPTGYNETVTLPLGNPEGANTAVITWDHQGHNNWWWAIDNIKVTVGKAPAGIVTQLTSVEATEGDSVSFLVKANGDEPLYYKWFKGDMEIAGAEGPVLELSNVSEENAGSYTVVVSNSAGSATSNPARLAVLLKPGSTLVFAEDFNSLELGPFVSDSESGGDGTDWTATAPADWVTAQADDHGPTAGGDDVVEFDGWTFLDPVSWNATAGQARAEFTKGTGVVAVGDSDEYDDKADAKFNASLATPAISIAGIDPGSLILKYDSSWRKEPQSGTVSVAYDGGDAVTLVTLTPDTPTGYNDTVTVRLENPEGASSLVITWDHQGHNNWWWAIDNIEITGELQPIFAENFDSLELGPFVSDSESGGDGTDWTATA</sequence>
<dbReference type="PROSITE" id="PS50835">
    <property type="entry name" value="IG_LIKE"/>
    <property type="match status" value="1"/>
</dbReference>
<dbReference type="InterPro" id="IPR003599">
    <property type="entry name" value="Ig_sub"/>
</dbReference>
<feature type="non-terminal residue" evidence="3">
    <location>
        <position position="753"/>
    </location>
</feature>
<feature type="non-terminal residue" evidence="3">
    <location>
        <position position="1"/>
    </location>
</feature>
<name>A0A382ATC4_9ZZZZ</name>
<dbReference type="InterPro" id="IPR013783">
    <property type="entry name" value="Ig-like_fold"/>
</dbReference>
<accession>A0A382ATC4</accession>
<dbReference type="EMBL" id="UINC01026762">
    <property type="protein sequence ID" value="SVB04795.1"/>
    <property type="molecule type" value="Genomic_DNA"/>
</dbReference>
<dbReference type="InterPro" id="IPR007110">
    <property type="entry name" value="Ig-like_dom"/>
</dbReference>
<dbReference type="InterPro" id="IPR036179">
    <property type="entry name" value="Ig-like_dom_sf"/>
</dbReference>
<feature type="domain" description="Ig-like" evidence="2">
    <location>
        <begin position="429"/>
        <end position="510"/>
    </location>
</feature>
<dbReference type="InterPro" id="IPR013098">
    <property type="entry name" value="Ig_I-set"/>
</dbReference>
<reference evidence="3" key="1">
    <citation type="submission" date="2018-05" db="EMBL/GenBank/DDBJ databases">
        <authorList>
            <person name="Lanie J.A."/>
            <person name="Ng W.-L."/>
            <person name="Kazmierczak K.M."/>
            <person name="Andrzejewski T.M."/>
            <person name="Davidsen T.M."/>
            <person name="Wayne K.J."/>
            <person name="Tettelin H."/>
            <person name="Glass J.I."/>
            <person name="Rusch D."/>
            <person name="Podicherti R."/>
            <person name="Tsui H.-C.T."/>
            <person name="Winkler M.E."/>
        </authorList>
    </citation>
    <scope>NUCLEOTIDE SEQUENCE</scope>
</reference>
<protein>
    <recommendedName>
        <fullName evidence="2">Ig-like domain-containing protein</fullName>
    </recommendedName>
</protein>
<organism evidence="3">
    <name type="scientific">marine metagenome</name>
    <dbReference type="NCBI Taxonomy" id="408172"/>
    <lineage>
        <taxon>unclassified sequences</taxon>
        <taxon>metagenomes</taxon>
        <taxon>ecological metagenomes</taxon>
    </lineage>
</organism>
<dbReference type="SMART" id="SM00409">
    <property type="entry name" value="IG"/>
    <property type="match status" value="1"/>
</dbReference>
<gene>
    <name evidence="3" type="ORF">METZ01_LOCUS157649</name>
</gene>
<evidence type="ECO:0000313" key="3">
    <source>
        <dbReference type="EMBL" id="SVB04795.1"/>
    </source>
</evidence>
<dbReference type="AlphaFoldDB" id="A0A382ATC4"/>
<evidence type="ECO:0000256" key="1">
    <source>
        <dbReference type="SAM" id="MobiDB-lite"/>
    </source>
</evidence>
<proteinExistence type="predicted"/>
<feature type="compositionally biased region" description="Acidic residues" evidence="1">
    <location>
        <begin position="33"/>
        <end position="53"/>
    </location>
</feature>